<protein>
    <submittedName>
        <fullName evidence="2">Uncharacterized protein</fullName>
    </submittedName>
</protein>
<proteinExistence type="predicted"/>
<feature type="non-terminal residue" evidence="2">
    <location>
        <position position="1"/>
    </location>
</feature>
<sequence>YYLQNNGEETFQNALCDSKSKAMSEQTTNSSESVNLR</sequence>
<gene>
    <name evidence="2" type="ORF">EZS27_037188</name>
</gene>
<reference evidence="2" key="1">
    <citation type="submission" date="2019-03" db="EMBL/GenBank/DDBJ databases">
        <title>Single cell metagenomics reveals metabolic interactions within the superorganism composed of flagellate Streblomastix strix and complex community of Bacteroidetes bacteria on its surface.</title>
        <authorList>
            <person name="Treitli S.C."/>
            <person name="Kolisko M."/>
            <person name="Husnik F."/>
            <person name="Keeling P."/>
            <person name="Hampl V."/>
        </authorList>
    </citation>
    <scope>NUCLEOTIDE SEQUENCE</scope>
    <source>
        <strain evidence="2">STM</strain>
    </source>
</reference>
<evidence type="ECO:0000256" key="1">
    <source>
        <dbReference type="SAM" id="MobiDB-lite"/>
    </source>
</evidence>
<name>A0A5J4PQ54_9ZZZZ</name>
<comment type="caution">
    <text evidence="2">The sequence shown here is derived from an EMBL/GenBank/DDBJ whole genome shotgun (WGS) entry which is preliminary data.</text>
</comment>
<evidence type="ECO:0000313" key="2">
    <source>
        <dbReference type="EMBL" id="KAA6311746.1"/>
    </source>
</evidence>
<dbReference type="EMBL" id="SNRY01006804">
    <property type="protein sequence ID" value="KAA6311746.1"/>
    <property type="molecule type" value="Genomic_DNA"/>
</dbReference>
<accession>A0A5J4PQ54</accession>
<dbReference type="AlphaFoldDB" id="A0A5J4PQ54"/>
<feature type="region of interest" description="Disordered" evidence="1">
    <location>
        <begin position="17"/>
        <end position="37"/>
    </location>
</feature>
<organism evidence="2">
    <name type="scientific">termite gut metagenome</name>
    <dbReference type="NCBI Taxonomy" id="433724"/>
    <lineage>
        <taxon>unclassified sequences</taxon>
        <taxon>metagenomes</taxon>
        <taxon>organismal metagenomes</taxon>
    </lineage>
</organism>